<dbReference type="AlphaFoldDB" id="A0A433JDD5"/>
<dbReference type="RefSeq" id="WP_126994794.1">
    <property type="nucleotide sequence ID" value="NZ_JAKOAR010000014.1"/>
</dbReference>
<name>A0A433JDD5_9PROT</name>
<protein>
    <submittedName>
        <fullName evidence="3">Uncharacterized protein</fullName>
    </submittedName>
</protein>
<keyword evidence="2" id="KW-0472">Membrane</keyword>
<keyword evidence="2" id="KW-1133">Transmembrane helix</keyword>
<feature type="region of interest" description="Disordered" evidence="1">
    <location>
        <begin position="96"/>
        <end position="115"/>
    </location>
</feature>
<evidence type="ECO:0000313" key="4">
    <source>
        <dbReference type="Proteomes" id="UP000280346"/>
    </source>
</evidence>
<evidence type="ECO:0000256" key="1">
    <source>
        <dbReference type="SAM" id="MobiDB-lite"/>
    </source>
</evidence>
<evidence type="ECO:0000313" key="3">
    <source>
        <dbReference type="EMBL" id="RUQ74920.1"/>
    </source>
</evidence>
<proteinExistence type="predicted"/>
<dbReference type="Proteomes" id="UP000280346">
    <property type="component" value="Unassembled WGS sequence"/>
</dbReference>
<feature type="transmembrane region" description="Helical" evidence="2">
    <location>
        <begin position="38"/>
        <end position="56"/>
    </location>
</feature>
<keyword evidence="4" id="KW-1185">Reference proteome</keyword>
<reference evidence="3 4" key="1">
    <citation type="submission" date="2018-12" db="EMBL/GenBank/DDBJ databases">
        <authorList>
            <person name="Yang Y."/>
        </authorList>
    </citation>
    <scope>NUCLEOTIDE SEQUENCE [LARGE SCALE GENOMIC DNA]</scope>
    <source>
        <strain evidence="3 4">GSF71</strain>
    </source>
</reference>
<keyword evidence="2" id="KW-0812">Transmembrane</keyword>
<organism evidence="3 4">
    <name type="scientific">Azospirillum doebereinerae</name>
    <dbReference type="NCBI Taxonomy" id="92933"/>
    <lineage>
        <taxon>Bacteria</taxon>
        <taxon>Pseudomonadati</taxon>
        <taxon>Pseudomonadota</taxon>
        <taxon>Alphaproteobacteria</taxon>
        <taxon>Rhodospirillales</taxon>
        <taxon>Azospirillaceae</taxon>
        <taxon>Azospirillum</taxon>
    </lineage>
</organism>
<sequence>MDNRSAFLELAVNGAVASFGAMANYLYAHIAKNVPLNWLRFLSTIGLGFFIGQVVGDFLPTDFAYRDGTLLIAGFSVYPLLQILEIKGVEFVGRHLGVGPLTAPSARKRKDGSNA</sequence>
<feature type="transmembrane region" description="Helical" evidence="2">
    <location>
        <begin position="6"/>
        <end position="26"/>
    </location>
</feature>
<evidence type="ECO:0000256" key="2">
    <source>
        <dbReference type="SAM" id="Phobius"/>
    </source>
</evidence>
<gene>
    <name evidence="3" type="ORF">EJ913_03350</name>
</gene>
<dbReference type="EMBL" id="RZIJ01000002">
    <property type="protein sequence ID" value="RUQ74920.1"/>
    <property type="molecule type" value="Genomic_DNA"/>
</dbReference>
<accession>A0A433JDD5</accession>
<feature type="compositionally biased region" description="Basic residues" evidence="1">
    <location>
        <begin position="106"/>
        <end position="115"/>
    </location>
</feature>
<comment type="caution">
    <text evidence="3">The sequence shown here is derived from an EMBL/GenBank/DDBJ whole genome shotgun (WGS) entry which is preliminary data.</text>
</comment>